<organism evidence="8 9">
    <name type="scientific">Hydrogenophaga borbori</name>
    <dbReference type="NCBI Taxonomy" id="2294117"/>
    <lineage>
        <taxon>Bacteria</taxon>
        <taxon>Pseudomonadati</taxon>
        <taxon>Pseudomonadota</taxon>
        <taxon>Betaproteobacteria</taxon>
        <taxon>Burkholderiales</taxon>
        <taxon>Comamonadaceae</taxon>
        <taxon>Hydrogenophaga</taxon>
    </lineage>
</organism>
<dbReference type="InterPro" id="IPR000620">
    <property type="entry name" value="EamA_dom"/>
</dbReference>
<comment type="subcellular location">
    <subcellularLocation>
        <location evidence="1">Membrane</location>
        <topology evidence="1">Multi-pass membrane protein</topology>
    </subcellularLocation>
</comment>
<evidence type="ECO:0000256" key="3">
    <source>
        <dbReference type="ARBA" id="ARBA00022692"/>
    </source>
</evidence>
<feature type="domain" description="EamA" evidence="7">
    <location>
        <begin position="158"/>
        <end position="293"/>
    </location>
</feature>
<dbReference type="InterPro" id="IPR050638">
    <property type="entry name" value="AA-Vitamin_Transporters"/>
</dbReference>
<feature type="transmembrane region" description="Helical" evidence="6">
    <location>
        <begin position="155"/>
        <end position="176"/>
    </location>
</feature>
<evidence type="ECO:0000313" key="9">
    <source>
        <dbReference type="Proteomes" id="UP000261931"/>
    </source>
</evidence>
<feature type="transmembrane region" description="Helical" evidence="6">
    <location>
        <begin position="220"/>
        <end position="239"/>
    </location>
</feature>
<keyword evidence="5 6" id="KW-0472">Membrane</keyword>
<feature type="transmembrane region" description="Helical" evidence="6">
    <location>
        <begin position="70"/>
        <end position="95"/>
    </location>
</feature>
<dbReference type="Proteomes" id="UP000261931">
    <property type="component" value="Unassembled WGS sequence"/>
</dbReference>
<feature type="transmembrane region" description="Helical" evidence="6">
    <location>
        <begin position="281"/>
        <end position="298"/>
    </location>
</feature>
<feature type="transmembrane region" description="Helical" evidence="6">
    <location>
        <begin position="44"/>
        <end position="63"/>
    </location>
</feature>
<evidence type="ECO:0000256" key="6">
    <source>
        <dbReference type="SAM" id="Phobius"/>
    </source>
</evidence>
<feature type="transmembrane region" description="Helical" evidence="6">
    <location>
        <begin position="188"/>
        <end position="208"/>
    </location>
</feature>
<name>A0A372EH83_9BURK</name>
<feature type="transmembrane region" description="Helical" evidence="6">
    <location>
        <begin position="101"/>
        <end position="119"/>
    </location>
</feature>
<feature type="domain" description="EamA" evidence="7">
    <location>
        <begin position="17"/>
        <end position="144"/>
    </location>
</feature>
<dbReference type="EMBL" id="QVLS01000008">
    <property type="protein sequence ID" value="RFP77822.1"/>
    <property type="molecule type" value="Genomic_DNA"/>
</dbReference>
<evidence type="ECO:0000256" key="2">
    <source>
        <dbReference type="ARBA" id="ARBA00007362"/>
    </source>
</evidence>
<dbReference type="PANTHER" id="PTHR32322:SF2">
    <property type="entry name" value="EAMA DOMAIN-CONTAINING PROTEIN"/>
    <property type="match status" value="1"/>
</dbReference>
<evidence type="ECO:0000259" key="7">
    <source>
        <dbReference type="Pfam" id="PF00892"/>
    </source>
</evidence>
<evidence type="ECO:0000256" key="1">
    <source>
        <dbReference type="ARBA" id="ARBA00004141"/>
    </source>
</evidence>
<feature type="transmembrane region" description="Helical" evidence="6">
    <location>
        <begin position="251"/>
        <end position="269"/>
    </location>
</feature>
<keyword evidence="9" id="KW-1185">Reference proteome</keyword>
<dbReference type="Pfam" id="PF00892">
    <property type="entry name" value="EamA"/>
    <property type="match status" value="2"/>
</dbReference>
<gene>
    <name evidence="8" type="ORF">DY262_13780</name>
</gene>
<reference evidence="8 9" key="1">
    <citation type="submission" date="2018-08" db="EMBL/GenBank/DDBJ databases">
        <title>Hydrogenophaga sp. LA-38 isolated from sludge.</title>
        <authorList>
            <person name="Im W.-T."/>
        </authorList>
    </citation>
    <scope>NUCLEOTIDE SEQUENCE [LARGE SCALE GENOMIC DNA]</scope>
    <source>
        <strain evidence="8 9">LA-38</strain>
    </source>
</reference>
<accession>A0A372EH83</accession>
<comment type="caution">
    <text evidence="8">The sequence shown here is derived from an EMBL/GenBank/DDBJ whole genome shotgun (WGS) entry which is preliminary data.</text>
</comment>
<sequence length="314" mass="33171">MQFAPSNRRLNAYGATVAVVLLASSAPAVTRLSLTHHLGPLDLVLLRCGIGGLVFLPFLLIHWRQLPRKLAVTGLALAFLHGWGMHLTAIAGLQFSPASHASALGPGFLPVWVMLWRRLGYGAAPDWRQTLGLALIAMGALMLLGYSSWTSFENRIWIGDLFFLLSSALAAAYLVYVQQHEVDPMQAAALVAVYSGIVGGLLLLASPASSALWTAPASEVLAQAIFQGLGMGACAVLLASYATRQLGSQRVAVFFAAIPVLSMFLGRAIVGDGIHPHEAMAVVLVSSGILIASVLAGIDPAKSAPFSRNNRIQS</sequence>
<dbReference type="GO" id="GO:0016020">
    <property type="term" value="C:membrane"/>
    <property type="evidence" value="ECO:0007669"/>
    <property type="project" value="UniProtKB-SubCell"/>
</dbReference>
<evidence type="ECO:0000256" key="5">
    <source>
        <dbReference type="ARBA" id="ARBA00023136"/>
    </source>
</evidence>
<feature type="transmembrane region" description="Helical" evidence="6">
    <location>
        <begin position="131"/>
        <end position="149"/>
    </location>
</feature>
<keyword evidence="4 6" id="KW-1133">Transmembrane helix</keyword>
<dbReference type="AlphaFoldDB" id="A0A372EH83"/>
<proteinExistence type="inferred from homology"/>
<keyword evidence="3 6" id="KW-0812">Transmembrane</keyword>
<dbReference type="SUPFAM" id="SSF103481">
    <property type="entry name" value="Multidrug resistance efflux transporter EmrE"/>
    <property type="match status" value="2"/>
</dbReference>
<protein>
    <submittedName>
        <fullName evidence="8">DMT family transporter</fullName>
    </submittedName>
</protein>
<evidence type="ECO:0000256" key="4">
    <source>
        <dbReference type="ARBA" id="ARBA00022989"/>
    </source>
</evidence>
<evidence type="ECO:0000313" key="8">
    <source>
        <dbReference type="EMBL" id="RFP77822.1"/>
    </source>
</evidence>
<dbReference type="PANTHER" id="PTHR32322">
    <property type="entry name" value="INNER MEMBRANE TRANSPORTER"/>
    <property type="match status" value="1"/>
</dbReference>
<comment type="similarity">
    <text evidence="2">Belongs to the EamA transporter family.</text>
</comment>
<dbReference type="InterPro" id="IPR037185">
    <property type="entry name" value="EmrE-like"/>
</dbReference>